<dbReference type="RefSeq" id="WP_209677140.1">
    <property type="nucleotide sequence ID" value="NZ_JAGIOI010000001.1"/>
</dbReference>
<accession>A0ABS4YSM5</accession>
<dbReference type="Proteomes" id="UP000711614">
    <property type="component" value="Unassembled WGS sequence"/>
</dbReference>
<comment type="caution">
    <text evidence="3">The sequence shown here is derived from an EMBL/GenBank/DDBJ whole genome shotgun (WGS) entry which is preliminary data.</text>
</comment>
<evidence type="ECO:0000256" key="1">
    <source>
        <dbReference type="ARBA" id="ARBA00038310"/>
    </source>
</evidence>
<reference evidence="3 4" key="1">
    <citation type="submission" date="2021-03" db="EMBL/GenBank/DDBJ databases">
        <title>Sequencing the genomes of 1000 actinobacteria strains.</title>
        <authorList>
            <person name="Klenk H.-P."/>
        </authorList>
    </citation>
    <scope>NUCLEOTIDE SEQUENCE [LARGE SCALE GENOMIC DNA]</scope>
    <source>
        <strain evidence="3 4">DSM 16005</strain>
    </source>
</reference>
<dbReference type="Pfam" id="PF04909">
    <property type="entry name" value="Amidohydro_2"/>
    <property type="match status" value="1"/>
</dbReference>
<proteinExistence type="inferred from homology"/>
<gene>
    <name evidence="3" type="ORF">JOF48_000589</name>
</gene>
<comment type="similarity">
    <text evidence="1">Belongs to the metallo-dependent hydrolases superfamily.</text>
</comment>
<dbReference type="Gene3D" id="3.20.20.140">
    <property type="entry name" value="Metal-dependent hydrolases"/>
    <property type="match status" value="1"/>
</dbReference>
<dbReference type="InterPro" id="IPR032466">
    <property type="entry name" value="Metal_Hydrolase"/>
</dbReference>
<feature type="domain" description="Amidohydrolase-related" evidence="2">
    <location>
        <begin position="3"/>
        <end position="277"/>
    </location>
</feature>
<dbReference type="InterPro" id="IPR052350">
    <property type="entry name" value="Metallo-dep_Lactonases"/>
</dbReference>
<organism evidence="3 4">
    <name type="scientific">Arthrobacter stackebrandtii</name>
    <dbReference type="NCBI Taxonomy" id="272161"/>
    <lineage>
        <taxon>Bacteria</taxon>
        <taxon>Bacillati</taxon>
        <taxon>Actinomycetota</taxon>
        <taxon>Actinomycetes</taxon>
        <taxon>Micrococcales</taxon>
        <taxon>Micrococcaceae</taxon>
        <taxon>Arthrobacter</taxon>
    </lineage>
</organism>
<dbReference type="PANTHER" id="PTHR43569">
    <property type="entry name" value="AMIDOHYDROLASE"/>
    <property type="match status" value="1"/>
</dbReference>
<sequence length="294" mass="31016">MSIDAHAHLWTRSRTPQPWIDPAQMPALDKDFALAELVAMQAAAGVSSSVLVQTANSEQETRDFLALAADPAVAGVVGWVDFSAPLAPQLEKYDGAIASGALVGVRHLVHQDPDPQWMSRPSVAAGLKELAAAGLTFDLVLRPDQLAAAAGLVRSNPDTRFVLDHLGKPPLASGDVAAWRADLAEMAAQPNVAAKLSGLTTEADWEAWTTAELGDAVDHALEVFGPERLMFGTDWPVALLAGTDATWPRVLAVLLEGLGTDAQQAIFGGNARRVYKLDPGPCAALAIEGIEEQP</sequence>
<dbReference type="EC" id="3.1.1.-" evidence="3"/>
<keyword evidence="3" id="KW-0378">Hydrolase</keyword>
<dbReference type="InterPro" id="IPR006680">
    <property type="entry name" value="Amidohydro-rel"/>
</dbReference>
<keyword evidence="4" id="KW-1185">Reference proteome</keyword>
<dbReference type="PANTHER" id="PTHR43569:SF2">
    <property type="entry name" value="AMIDOHYDROLASE-RELATED DOMAIN-CONTAINING PROTEIN"/>
    <property type="match status" value="1"/>
</dbReference>
<dbReference type="EMBL" id="JAGIOI010000001">
    <property type="protein sequence ID" value="MBP2411790.1"/>
    <property type="molecule type" value="Genomic_DNA"/>
</dbReference>
<protein>
    <submittedName>
        <fullName evidence="3">L-fuconolactonase</fullName>
        <ecNumber evidence="3">3.1.1.-</ecNumber>
    </submittedName>
</protein>
<name>A0ABS4YSM5_9MICC</name>
<dbReference type="SUPFAM" id="SSF51556">
    <property type="entry name" value="Metallo-dependent hydrolases"/>
    <property type="match status" value="1"/>
</dbReference>
<evidence type="ECO:0000313" key="3">
    <source>
        <dbReference type="EMBL" id="MBP2411790.1"/>
    </source>
</evidence>
<evidence type="ECO:0000313" key="4">
    <source>
        <dbReference type="Proteomes" id="UP000711614"/>
    </source>
</evidence>
<dbReference type="GO" id="GO:0016787">
    <property type="term" value="F:hydrolase activity"/>
    <property type="evidence" value="ECO:0007669"/>
    <property type="project" value="UniProtKB-KW"/>
</dbReference>
<evidence type="ECO:0000259" key="2">
    <source>
        <dbReference type="Pfam" id="PF04909"/>
    </source>
</evidence>